<dbReference type="AlphaFoldDB" id="J1K0V8"/>
<evidence type="ECO:0000256" key="2">
    <source>
        <dbReference type="ARBA" id="ARBA00022540"/>
    </source>
</evidence>
<dbReference type="PANTHER" id="PTHR10938:SF0">
    <property type="entry name" value="TRANSLATION INITIATION FACTOR IF-3, MITOCHONDRIAL"/>
    <property type="match status" value="1"/>
</dbReference>
<keyword evidence="10" id="KW-1185">Reference proteome</keyword>
<dbReference type="GO" id="GO:0032790">
    <property type="term" value="P:ribosome disassembly"/>
    <property type="evidence" value="ECO:0007669"/>
    <property type="project" value="TreeGrafter"/>
</dbReference>
<organism evidence="9 10">
    <name type="scientific">Bartonella tamiae Th239</name>
    <dbReference type="NCBI Taxonomy" id="1094558"/>
    <lineage>
        <taxon>Bacteria</taxon>
        <taxon>Pseudomonadati</taxon>
        <taxon>Pseudomonadota</taxon>
        <taxon>Alphaproteobacteria</taxon>
        <taxon>Hyphomicrobiales</taxon>
        <taxon>Bartonellaceae</taxon>
        <taxon>Bartonella</taxon>
    </lineage>
</organism>
<dbReference type="InterPro" id="IPR036787">
    <property type="entry name" value="T_IF-3_N_sf"/>
</dbReference>
<evidence type="ECO:0000313" key="9">
    <source>
        <dbReference type="EMBL" id="EJF91067.1"/>
    </source>
</evidence>
<dbReference type="GO" id="GO:0016020">
    <property type="term" value="C:membrane"/>
    <property type="evidence" value="ECO:0007669"/>
    <property type="project" value="TreeGrafter"/>
</dbReference>
<dbReference type="Gene3D" id="3.10.20.80">
    <property type="entry name" value="Translation initiation factor 3 (IF-3), N-terminal domain"/>
    <property type="match status" value="1"/>
</dbReference>
<protein>
    <recommendedName>
        <fullName evidence="4 5">Translation initiation factor IF-3</fullName>
    </recommendedName>
</protein>
<evidence type="ECO:0000256" key="6">
    <source>
        <dbReference type="SAM" id="MobiDB-lite"/>
    </source>
</evidence>
<dbReference type="SUPFAM" id="SSF54364">
    <property type="entry name" value="Translation initiation factor IF3, N-terminal domain"/>
    <property type="match status" value="1"/>
</dbReference>
<sequence>MIIRRPFKATPVQKDGPRSNEDIRVPKVQLIDDEGQNHGIIATQDALAMADEAGLDLVEIVPNAEPPVCKIIDLGKLKYQNQKKASEARKKQKTVEIKEIKMRPNIDSHDYGVKMKAVSRFLEDGDKVKITLRFRGREMAHQELGMKLLNRVKDDTVDIAKVEAEPKLEGRQMMMVVAPK</sequence>
<keyword evidence="2 4" id="KW-0396">Initiation factor</keyword>
<feature type="domain" description="Translation initiation factor 3 N-terminal" evidence="8">
    <location>
        <begin position="20"/>
        <end position="88"/>
    </location>
</feature>
<evidence type="ECO:0000259" key="7">
    <source>
        <dbReference type="Pfam" id="PF00707"/>
    </source>
</evidence>
<dbReference type="EMBL" id="AIMB01000003">
    <property type="protein sequence ID" value="EJF91067.1"/>
    <property type="molecule type" value="Genomic_DNA"/>
</dbReference>
<name>J1K0V8_9HYPH</name>
<dbReference type="NCBIfam" id="TIGR00168">
    <property type="entry name" value="infC"/>
    <property type="match status" value="1"/>
</dbReference>
<evidence type="ECO:0000313" key="10">
    <source>
        <dbReference type="Proteomes" id="UP000008952"/>
    </source>
</evidence>
<reference evidence="9 10" key="1">
    <citation type="submission" date="2012-03" db="EMBL/GenBank/DDBJ databases">
        <title>The Genome Sequence of Bartonella tamiae Th239.</title>
        <authorList>
            <consortium name="The Broad Institute Genome Sequencing Platform"/>
            <consortium name="The Broad Institute Genome Sequencing Center for Infectious Disease"/>
            <person name="Feldgarden M."/>
            <person name="Kirby J."/>
            <person name="Kosoy M."/>
            <person name="Birtles R."/>
            <person name="Probert W.S."/>
            <person name="Chiaraviglio L."/>
            <person name="Young S.K."/>
            <person name="Zeng Q."/>
            <person name="Gargeya S."/>
            <person name="Fitzgerald M."/>
            <person name="Haas B."/>
            <person name="Abouelleil A."/>
            <person name="Alvarado L."/>
            <person name="Arachchi H.M."/>
            <person name="Berlin A."/>
            <person name="Chapman S.B."/>
            <person name="Gearin G."/>
            <person name="Goldberg J."/>
            <person name="Griggs A."/>
            <person name="Gujja S."/>
            <person name="Hansen M."/>
            <person name="Heiman D."/>
            <person name="Howarth C."/>
            <person name="Larimer J."/>
            <person name="Lui A."/>
            <person name="MacDonald P.J.P."/>
            <person name="McCowen C."/>
            <person name="Montmayeur A."/>
            <person name="Murphy C."/>
            <person name="Neiman D."/>
            <person name="Pearson M."/>
            <person name="Priest M."/>
            <person name="Roberts A."/>
            <person name="Saif S."/>
            <person name="Shea T."/>
            <person name="Sisk P."/>
            <person name="Stolte C."/>
            <person name="Sykes S."/>
            <person name="Wortman J."/>
            <person name="Nusbaum C."/>
            <person name="Birren B."/>
        </authorList>
    </citation>
    <scope>NUCLEOTIDE SEQUENCE [LARGE SCALE GENOMIC DNA]</scope>
    <source>
        <strain evidence="9 10">Th239</strain>
    </source>
</reference>
<dbReference type="Gene3D" id="3.30.110.10">
    <property type="entry name" value="Translation initiation factor 3 (IF-3), C-terminal domain"/>
    <property type="match status" value="1"/>
</dbReference>
<dbReference type="GO" id="GO:0005829">
    <property type="term" value="C:cytosol"/>
    <property type="evidence" value="ECO:0007669"/>
    <property type="project" value="TreeGrafter"/>
</dbReference>
<dbReference type="InterPro" id="IPR036788">
    <property type="entry name" value="T_IF-3_C_sf"/>
</dbReference>
<dbReference type="GO" id="GO:0003743">
    <property type="term" value="F:translation initiation factor activity"/>
    <property type="evidence" value="ECO:0007669"/>
    <property type="project" value="UniProtKB-UniRule"/>
</dbReference>
<dbReference type="InterPro" id="IPR001288">
    <property type="entry name" value="Translation_initiation_fac_3"/>
</dbReference>
<dbReference type="eggNOG" id="COG0290">
    <property type="taxonomic scope" value="Bacteria"/>
</dbReference>
<evidence type="ECO:0000256" key="5">
    <source>
        <dbReference type="NCBIfam" id="TIGR00168"/>
    </source>
</evidence>
<dbReference type="FunFam" id="3.30.110.10:FF:000001">
    <property type="entry name" value="Translation initiation factor IF-3"/>
    <property type="match status" value="1"/>
</dbReference>
<keyword evidence="3 4" id="KW-0648">Protein biosynthesis</keyword>
<dbReference type="InterPro" id="IPR019815">
    <property type="entry name" value="Translation_initiation_fac_3_C"/>
</dbReference>
<comment type="function">
    <text evidence="4">IF-3 binds to the 30S ribosomal subunit and shifts the equilibrium between 70S ribosomes and their 50S and 30S subunits in favor of the free subunits, thus enhancing the availability of 30S subunits on which protein synthesis initiation begins.</text>
</comment>
<dbReference type="InterPro" id="IPR019814">
    <property type="entry name" value="Translation_initiation_fac_3_N"/>
</dbReference>
<dbReference type="Pfam" id="PF05198">
    <property type="entry name" value="IF3_N"/>
    <property type="match status" value="1"/>
</dbReference>
<dbReference type="GO" id="GO:0043022">
    <property type="term" value="F:ribosome binding"/>
    <property type="evidence" value="ECO:0007669"/>
    <property type="project" value="TreeGrafter"/>
</dbReference>
<dbReference type="PATRIC" id="fig|1094558.3.peg.441"/>
<feature type="domain" description="Translation initiation factor 3 C-terminal" evidence="7">
    <location>
        <begin position="95"/>
        <end position="180"/>
    </location>
</feature>
<dbReference type="Proteomes" id="UP000008952">
    <property type="component" value="Unassembled WGS sequence"/>
</dbReference>
<feature type="region of interest" description="Disordered" evidence="6">
    <location>
        <begin position="1"/>
        <end position="20"/>
    </location>
</feature>
<comment type="subunit">
    <text evidence="4">Monomer.</text>
</comment>
<accession>J1K0V8</accession>
<evidence type="ECO:0000256" key="4">
    <source>
        <dbReference type="HAMAP-Rule" id="MF_00080"/>
    </source>
</evidence>
<comment type="subcellular location">
    <subcellularLocation>
        <location evidence="4">Cytoplasm</location>
    </subcellularLocation>
</comment>
<evidence type="ECO:0000256" key="1">
    <source>
        <dbReference type="ARBA" id="ARBA00005439"/>
    </source>
</evidence>
<comment type="similarity">
    <text evidence="1 4">Belongs to the IF-3 family.</text>
</comment>
<dbReference type="HAMAP" id="MF_00080">
    <property type="entry name" value="IF_3"/>
    <property type="match status" value="1"/>
</dbReference>
<dbReference type="HOGENOM" id="CLU_054919_3_2_5"/>
<evidence type="ECO:0000259" key="8">
    <source>
        <dbReference type="Pfam" id="PF05198"/>
    </source>
</evidence>
<dbReference type="PANTHER" id="PTHR10938">
    <property type="entry name" value="TRANSLATION INITIATION FACTOR IF-3"/>
    <property type="match status" value="1"/>
</dbReference>
<dbReference type="Pfam" id="PF00707">
    <property type="entry name" value="IF3_C"/>
    <property type="match status" value="1"/>
</dbReference>
<dbReference type="SUPFAM" id="SSF55200">
    <property type="entry name" value="Translation initiation factor IF3, C-terminal domain"/>
    <property type="match status" value="1"/>
</dbReference>
<keyword evidence="4" id="KW-0963">Cytoplasm</keyword>
<dbReference type="OrthoDB" id="9806014at2"/>
<comment type="caution">
    <text evidence="9">The sequence shown here is derived from an EMBL/GenBank/DDBJ whole genome shotgun (WGS) entry which is preliminary data.</text>
</comment>
<proteinExistence type="inferred from homology"/>
<dbReference type="STRING" id="1094558.ME5_00399"/>
<evidence type="ECO:0000256" key="3">
    <source>
        <dbReference type="ARBA" id="ARBA00022917"/>
    </source>
</evidence>
<gene>
    <name evidence="4" type="primary">infC</name>
    <name evidence="9" type="ORF">ME5_00399</name>
</gene>